<dbReference type="SUPFAM" id="SSF52540">
    <property type="entry name" value="P-loop containing nucleoside triphosphate hydrolases"/>
    <property type="match status" value="1"/>
</dbReference>
<dbReference type="InterPro" id="IPR027417">
    <property type="entry name" value="P-loop_NTPase"/>
</dbReference>
<organism evidence="2">
    <name type="scientific">uncultured Nocardioidaceae bacterium</name>
    <dbReference type="NCBI Taxonomy" id="253824"/>
    <lineage>
        <taxon>Bacteria</taxon>
        <taxon>Bacillati</taxon>
        <taxon>Actinomycetota</taxon>
        <taxon>Actinomycetes</taxon>
        <taxon>Propionibacteriales</taxon>
        <taxon>Nocardioidaceae</taxon>
        <taxon>environmental samples</taxon>
    </lineage>
</organism>
<keyword evidence="1" id="KW-0175">Coiled coil</keyword>
<gene>
    <name evidence="2" type="ORF">AVDCRST_MAG21-1208</name>
</gene>
<feature type="coiled-coil region" evidence="1">
    <location>
        <begin position="360"/>
        <end position="397"/>
    </location>
</feature>
<dbReference type="EMBL" id="CADCUL010000091">
    <property type="protein sequence ID" value="CAA9372962.1"/>
    <property type="molecule type" value="Genomic_DNA"/>
</dbReference>
<proteinExistence type="predicted"/>
<accession>A0A6J4N274</accession>
<evidence type="ECO:0000256" key="1">
    <source>
        <dbReference type="SAM" id="Coils"/>
    </source>
</evidence>
<reference evidence="2" key="1">
    <citation type="submission" date="2020-02" db="EMBL/GenBank/DDBJ databases">
        <authorList>
            <person name="Meier V. D."/>
        </authorList>
    </citation>
    <scope>NUCLEOTIDE SEQUENCE</scope>
    <source>
        <strain evidence="2">AVDCRST_MAG21</strain>
    </source>
</reference>
<protein>
    <recommendedName>
        <fullName evidence="3">Sulfotransferase family protein</fullName>
    </recommendedName>
</protein>
<dbReference type="Gene3D" id="3.40.50.300">
    <property type="entry name" value="P-loop containing nucleotide triphosphate hydrolases"/>
    <property type="match status" value="1"/>
</dbReference>
<evidence type="ECO:0008006" key="3">
    <source>
        <dbReference type="Google" id="ProtNLM"/>
    </source>
</evidence>
<sequence length="440" mass="49509">MSSEANPGAAAPRRRVFLHVGCPKTGTTFLQNVLWSQRDLAKAQGLLLPLGTFRDHYLASLDVRELAGRKEHPARAAGMWTAAIEESRRWDGDVLISHELFAGATAAQAEKAVAAWGEEDIHVIVTARDLERQIPAEWQEHIKHRATMPFSSFVQALQEERPTSRWFWTVQDYADVCRRWSSLLPAKNVHVVTVPPASAGPSVLWSRFATLVGLKADEFSIETSRSNLSLRAQQAELLRLANSRLGDRLPIPGPYAATVKEVFAQRVLAERPGDPVLLSPESRQFALQRSRRLVDELTQLDVDVVGDTAELVPEDASGGGPTFVDPATTPTEVLLDESLEALVGLLQRFSDQSRRGAEARTRANQLAESLRRTEAELQQRTNQLAEVNDRHEQLLHDMRHRPVRRVAIELSERWAWLMKLRIGYWRAANGVRNVWRRARH</sequence>
<name>A0A6J4N274_9ACTN</name>
<dbReference type="AlphaFoldDB" id="A0A6J4N274"/>
<evidence type="ECO:0000313" key="2">
    <source>
        <dbReference type="EMBL" id="CAA9372962.1"/>
    </source>
</evidence>